<accession>A0A9C9K056</accession>
<sequence>MIIWAFIIFLLGLIVFLLYIFGLFATFAPWIWSIILFIIALGMLNRIWHKEKEGEKEKLAQMVSELEEKLKQKKD</sequence>
<evidence type="ECO:0000313" key="2">
    <source>
        <dbReference type="EMBL" id="HEC78595.1"/>
    </source>
</evidence>
<organism evidence="2 3">
    <name type="scientific">candidate division WOR-3 bacterium</name>
    <dbReference type="NCBI Taxonomy" id="2052148"/>
    <lineage>
        <taxon>Bacteria</taxon>
        <taxon>Bacteria division WOR-3</taxon>
    </lineage>
</organism>
<proteinExistence type="predicted"/>
<dbReference type="EMBL" id="DRIG01000061">
    <property type="protein sequence ID" value="HEC78595.1"/>
    <property type="molecule type" value="Genomic_DNA"/>
</dbReference>
<gene>
    <name evidence="2" type="ORF">ENI34_05565</name>
</gene>
<reference evidence="2" key="1">
    <citation type="journal article" date="2020" name="mSystems">
        <title>Genome- and Community-Level Interaction Insights into Carbon Utilization and Element Cycling Functions of Hydrothermarchaeota in Hydrothermal Sediment.</title>
        <authorList>
            <person name="Zhou Z."/>
            <person name="Liu Y."/>
            <person name="Xu W."/>
            <person name="Pan J."/>
            <person name="Luo Z.H."/>
            <person name="Li M."/>
        </authorList>
    </citation>
    <scope>NUCLEOTIDE SEQUENCE</scope>
    <source>
        <strain evidence="2">HyVt-388</strain>
    </source>
</reference>
<keyword evidence="1" id="KW-0812">Transmembrane</keyword>
<keyword evidence="1" id="KW-0472">Membrane</keyword>
<protein>
    <submittedName>
        <fullName evidence="2">Uncharacterized protein</fullName>
    </submittedName>
</protein>
<feature type="transmembrane region" description="Helical" evidence="1">
    <location>
        <begin position="30"/>
        <end position="48"/>
    </location>
</feature>
<dbReference type="Proteomes" id="UP000885826">
    <property type="component" value="Unassembled WGS sequence"/>
</dbReference>
<feature type="transmembrane region" description="Helical" evidence="1">
    <location>
        <begin position="5"/>
        <end position="24"/>
    </location>
</feature>
<evidence type="ECO:0000256" key="1">
    <source>
        <dbReference type="SAM" id="Phobius"/>
    </source>
</evidence>
<name>A0A9C9K056_UNCW3</name>
<evidence type="ECO:0000313" key="3">
    <source>
        <dbReference type="Proteomes" id="UP000885826"/>
    </source>
</evidence>
<comment type="caution">
    <text evidence="2">The sequence shown here is derived from an EMBL/GenBank/DDBJ whole genome shotgun (WGS) entry which is preliminary data.</text>
</comment>
<dbReference type="AlphaFoldDB" id="A0A9C9K056"/>
<keyword evidence="1" id="KW-1133">Transmembrane helix</keyword>